<dbReference type="EMBL" id="RCHU01000176">
    <property type="protein sequence ID" value="TKS12323.1"/>
    <property type="molecule type" value="Genomic_DNA"/>
</dbReference>
<proteinExistence type="predicted"/>
<comment type="caution">
    <text evidence="1">The sequence shown here is derived from an EMBL/GenBank/DDBJ whole genome shotgun (WGS) entry which is preliminary data.</text>
</comment>
<sequence length="113" mass="12829">MSLVGGRRATIGFCEGQSVGKRKKKKKKKKKKKNIYNEEKVRSWFVGGSQVREADGKGELQSGRWRGECATAVVLEKKHETNLWRKERLVRVRPSRGCGRLRVFLSKGGSDIP</sequence>
<accession>A0A4U5QNC7</accession>
<protein>
    <submittedName>
        <fullName evidence="1">Uncharacterized protein</fullName>
    </submittedName>
</protein>
<organism evidence="1">
    <name type="scientific">Populus alba</name>
    <name type="common">White poplar</name>
    <dbReference type="NCBI Taxonomy" id="43335"/>
    <lineage>
        <taxon>Eukaryota</taxon>
        <taxon>Viridiplantae</taxon>
        <taxon>Streptophyta</taxon>
        <taxon>Embryophyta</taxon>
        <taxon>Tracheophyta</taxon>
        <taxon>Spermatophyta</taxon>
        <taxon>Magnoliopsida</taxon>
        <taxon>eudicotyledons</taxon>
        <taxon>Gunneridae</taxon>
        <taxon>Pentapetalae</taxon>
        <taxon>rosids</taxon>
        <taxon>fabids</taxon>
        <taxon>Malpighiales</taxon>
        <taxon>Salicaceae</taxon>
        <taxon>Saliceae</taxon>
        <taxon>Populus</taxon>
    </lineage>
</organism>
<name>A0A4U5QNC7_POPAL</name>
<reference evidence="1" key="1">
    <citation type="submission" date="2018-10" db="EMBL/GenBank/DDBJ databases">
        <title>Population genomic analysis revealed the cold adaptation of white poplar.</title>
        <authorList>
            <person name="Liu Y.-J."/>
        </authorList>
    </citation>
    <scope>NUCLEOTIDE SEQUENCE [LARGE SCALE GENOMIC DNA]</scope>
    <source>
        <strain evidence="1">PAL-ZL1</strain>
    </source>
</reference>
<gene>
    <name evidence="1" type="ORF">D5086_0000064430</name>
</gene>
<dbReference type="AlphaFoldDB" id="A0A4U5QNC7"/>
<evidence type="ECO:0000313" key="1">
    <source>
        <dbReference type="EMBL" id="TKS12323.1"/>
    </source>
</evidence>